<evidence type="ECO:0000313" key="2">
    <source>
        <dbReference type="Proteomes" id="UP001152320"/>
    </source>
</evidence>
<evidence type="ECO:0000313" key="1">
    <source>
        <dbReference type="EMBL" id="KAJ8044054.1"/>
    </source>
</evidence>
<dbReference type="Proteomes" id="UP001152320">
    <property type="component" value="Chromosome 4"/>
</dbReference>
<sequence>MDAQDYEKLLHHNITQKFKLAGETITDKIDKEADEIANRLGISDRINKTAKQQAFVTLKDQKENFRTRPKCRLINPTKNELGRISKAMMDRINDAIRTKSPENQWRSTQEVLTWFNNHNLSFLIFDIVDFYPSIAEKLLKETLAWAQQFTPIPNTEGTLQCTLGEHYSKMN</sequence>
<dbReference type="AlphaFoldDB" id="A0A9Q1HF51"/>
<dbReference type="EMBL" id="JAIZAY010000004">
    <property type="protein sequence ID" value="KAJ8044054.1"/>
    <property type="molecule type" value="Genomic_DNA"/>
</dbReference>
<comment type="caution">
    <text evidence="1">The sequence shown here is derived from an EMBL/GenBank/DDBJ whole genome shotgun (WGS) entry which is preliminary data.</text>
</comment>
<proteinExistence type="predicted"/>
<keyword evidence="2" id="KW-1185">Reference proteome</keyword>
<dbReference type="OrthoDB" id="5970526at2759"/>
<reference evidence="1" key="1">
    <citation type="submission" date="2021-10" db="EMBL/GenBank/DDBJ databases">
        <title>Tropical sea cucumber genome reveals ecological adaptation and Cuvierian tubules defense mechanism.</title>
        <authorList>
            <person name="Chen T."/>
        </authorList>
    </citation>
    <scope>NUCLEOTIDE SEQUENCE</scope>
    <source>
        <strain evidence="1">Nanhai2018</strain>
        <tissue evidence="1">Muscle</tissue>
    </source>
</reference>
<name>A0A9Q1HF51_HOLLE</name>
<gene>
    <name evidence="1" type="ORF">HOLleu_11406</name>
</gene>
<accession>A0A9Q1HF51</accession>
<protein>
    <submittedName>
        <fullName evidence="1">Uncharacterized protein</fullName>
    </submittedName>
</protein>
<organism evidence="1 2">
    <name type="scientific">Holothuria leucospilota</name>
    <name type="common">Black long sea cucumber</name>
    <name type="synonym">Mertensiothuria leucospilota</name>
    <dbReference type="NCBI Taxonomy" id="206669"/>
    <lineage>
        <taxon>Eukaryota</taxon>
        <taxon>Metazoa</taxon>
        <taxon>Echinodermata</taxon>
        <taxon>Eleutherozoa</taxon>
        <taxon>Echinozoa</taxon>
        <taxon>Holothuroidea</taxon>
        <taxon>Aspidochirotacea</taxon>
        <taxon>Aspidochirotida</taxon>
        <taxon>Holothuriidae</taxon>
        <taxon>Holothuria</taxon>
    </lineage>
</organism>